<dbReference type="EMBL" id="UINC01015901">
    <property type="protein sequence ID" value="SVA66621.1"/>
    <property type="molecule type" value="Genomic_DNA"/>
</dbReference>
<name>A0A381XQD9_9ZZZZ</name>
<dbReference type="Pfam" id="PF02482">
    <property type="entry name" value="Ribosomal_S30AE"/>
    <property type="match status" value="1"/>
</dbReference>
<dbReference type="NCBIfam" id="TIGR00741">
    <property type="entry name" value="yfiA"/>
    <property type="match status" value="1"/>
</dbReference>
<gene>
    <name evidence="1" type="ORF">METZ01_LOCUS119475</name>
</gene>
<dbReference type="Gene3D" id="3.30.160.100">
    <property type="entry name" value="Ribosome hibernation promotion factor-like"/>
    <property type="match status" value="1"/>
</dbReference>
<proteinExistence type="predicted"/>
<dbReference type="InterPro" id="IPR036567">
    <property type="entry name" value="RHF-like"/>
</dbReference>
<reference evidence="1" key="1">
    <citation type="submission" date="2018-05" db="EMBL/GenBank/DDBJ databases">
        <authorList>
            <person name="Lanie J.A."/>
            <person name="Ng W.-L."/>
            <person name="Kazmierczak K.M."/>
            <person name="Andrzejewski T.M."/>
            <person name="Davidsen T.M."/>
            <person name="Wayne K.J."/>
            <person name="Tettelin H."/>
            <person name="Glass J.I."/>
            <person name="Rusch D."/>
            <person name="Podicherti R."/>
            <person name="Tsui H.-C.T."/>
            <person name="Winkler M.E."/>
        </authorList>
    </citation>
    <scope>NUCLEOTIDE SEQUENCE</scope>
</reference>
<dbReference type="SUPFAM" id="SSF69754">
    <property type="entry name" value="Ribosome binding protein Y (YfiA homologue)"/>
    <property type="match status" value="1"/>
</dbReference>
<evidence type="ECO:0000313" key="1">
    <source>
        <dbReference type="EMBL" id="SVA66621.1"/>
    </source>
</evidence>
<organism evidence="1">
    <name type="scientific">marine metagenome</name>
    <dbReference type="NCBI Taxonomy" id="408172"/>
    <lineage>
        <taxon>unclassified sequences</taxon>
        <taxon>metagenomes</taxon>
        <taxon>ecological metagenomes</taxon>
    </lineage>
</organism>
<evidence type="ECO:0008006" key="2">
    <source>
        <dbReference type="Google" id="ProtNLM"/>
    </source>
</evidence>
<dbReference type="InterPro" id="IPR003489">
    <property type="entry name" value="RHF/RaiA"/>
</dbReference>
<protein>
    <recommendedName>
        <fullName evidence="2">Ribosomal subunit interface protein</fullName>
    </recommendedName>
</protein>
<sequence length="96" mass="11459">MNIEFTARHFHAPKNLRDYAEEEVSRITKYYPRAVQCQMILIHENNQFTTELNLSIPKRKLNVKETTDNITKSIDRAVKKMIQRISKIKTKQREIN</sequence>
<accession>A0A381XQD9</accession>
<dbReference type="AlphaFoldDB" id="A0A381XQD9"/>